<dbReference type="AlphaFoldDB" id="A0A6H1P2B2"/>
<proteinExistence type="inferred from homology"/>
<dbReference type="GO" id="GO:0009264">
    <property type="term" value="P:deoxyribonucleotide catabolic process"/>
    <property type="evidence" value="ECO:0007669"/>
    <property type="project" value="InterPro"/>
</dbReference>
<evidence type="ECO:0000256" key="1">
    <source>
        <dbReference type="ARBA" id="ARBA00009589"/>
    </source>
</evidence>
<accession>A0A6H1P2B2</accession>
<feature type="active site" description="Proton donor" evidence="2">
    <location>
        <position position="9"/>
    </location>
</feature>
<dbReference type="InterPro" id="IPR010708">
    <property type="entry name" value="5'(3')-deoxyribonucleotidase"/>
</dbReference>
<gene>
    <name evidence="3" type="ORF">HFZ78_13935</name>
</gene>
<dbReference type="SUPFAM" id="SSF56784">
    <property type="entry name" value="HAD-like"/>
    <property type="match status" value="1"/>
</dbReference>
<evidence type="ECO:0000313" key="4">
    <source>
        <dbReference type="Proteomes" id="UP000501868"/>
    </source>
</evidence>
<name>A0A6H1P2B2_PRIMG</name>
<dbReference type="Proteomes" id="UP000501868">
    <property type="component" value="Chromosome"/>
</dbReference>
<dbReference type="Pfam" id="PF06941">
    <property type="entry name" value="NT5C"/>
    <property type="match status" value="1"/>
</dbReference>
<organism evidence="3 4">
    <name type="scientific">Priestia megaterium</name>
    <name type="common">Bacillus megaterium</name>
    <dbReference type="NCBI Taxonomy" id="1404"/>
    <lineage>
        <taxon>Bacteria</taxon>
        <taxon>Bacillati</taxon>
        <taxon>Bacillota</taxon>
        <taxon>Bacilli</taxon>
        <taxon>Bacillales</taxon>
        <taxon>Bacillaceae</taxon>
        <taxon>Priestia</taxon>
    </lineage>
</organism>
<reference evidence="3 4" key="1">
    <citation type="submission" date="2020-04" db="EMBL/GenBank/DDBJ databases">
        <title>Genome-Wide Identification of 5-Methylcytosine Sites in Bacterial Genomes By High-Throughput Sequencing of MspJI Restriction Fragments.</title>
        <authorList>
            <person name="Wu V."/>
        </authorList>
    </citation>
    <scope>NUCLEOTIDE SEQUENCE [LARGE SCALE GENOMIC DNA]</scope>
    <source>
        <strain evidence="3 4">S2</strain>
    </source>
</reference>
<feature type="active site" description="Nucleophile" evidence="2">
    <location>
        <position position="7"/>
    </location>
</feature>
<reference evidence="3 4" key="2">
    <citation type="submission" date="2020-04" db="EMBL/GenBank/DDBJ databases">
        <authorList>
            <person name="Fomenkov A."/>
            <person name="Anton B.P."/>
            <person name="Roberts R.J."/>
        </authorList>
    </citation>
    <scope>NUCLEOTIDE SEQUENCE [LARGE SCALE GENOMIC DNA]</scope>
    <source>
        <strain evidence="3 4">S2</strain>
    </source>
</reference>
<dbReference type="GO" id="GO:0008253">
    <property type="term" value="F:5'-nucleotidase activity"/>
    <property type="evidence" value="ECO:0007669"/>
    <property type="project" value="InterPro"/>
</dbReference>
<sequence>MKKIAIDMDEVIADFTPKFIKHFNRHYNENISIEDLKGK</sequence>
<evidence type="ECO:0000313" key="3">
    <source>
        <dbReference type="EMBL" id="QIZ07699.1"/>
    </source>
</evidence>
<dbReference type="InterPro" id="IPR036412">
    <property type="entry name" value="HAD-like_sf"/>
</dbReference>
<comment type="similarity">
    <text evidence="1">Belongs to the 5'(3')-deoxyribonucleotidase family.</text>
</comment>
<evidence type="ECO:0000256" key="2">
    <source>
        <dbReference type="PIRSR" id="PIRSR610708-1"/>
    </source>
</evidence>
<dbReference type="EMBL" id="CP051128">
    <property type="protein sequence ID" value="QIZ07699.1"/>
    <property type="molecule type" value="Genomic_DNA"/>
</dbReference>
<protein>
    <submittedName>
        <fullName evidence="3">Uncharacterized protein</fullName>
    </submittedName>
</protein>